<dbReference type="RefSeq" id="WP_153273150.1">
    <property type="nucleotide sequence ID" value="NZ_CP043499.1"/>
</dbReference>
<geneLocation type="plasmid" evidence="3 4">
    <name>unnamed</name>
</geneLocation>
<gene>
    <name evidence="3" type="ORF">FZ934_23035</name>
</gene>
<dbReference type="OrthoDB" id="9883982at2"/>
<feature type="transmembrane region" description="Helical" evidence="2">
    <location>
        <begin position="81"/>
        <end position="101"/>
    </location>
</feature>
<keyword evidence="3" id="KW-0614">Plasmid</keyword>
<reference evidence="3 4" key="1">
    <citation type="submission" date="2019-08" db="EMBL/GenBank/DDBJ databases">
        <title>Prosopis cineraria nodule microbiome.</title>
        <authorList>
            <person name="Ali R."/>
            <person name="Chaluvadi S.R."/>
            <person name="Wang X."/>
        </authorList>
    </citation>
    <scope>NUCLEOTIDE SEQUENCE [LARGE SCALE GENOMIC DNA]</scope>
    <source>
        <strain evidence="3 4">BG7</strain>
        <plasmid evidence="3 4">unnamed</plasmid>
    </source>
</reference>
<evidence type="ECO:0000313" key="4">
    <source>
        <dbReference type="Proteomes" id="UP000326881"/>
    </source>
</evidence>
<dbReference type="EMBL" id="CP043499">
    <property type="protein sequence ID" value="QFY63179.1"/>
    <property type="molecule type" value="Genomic_DNA"/>
</dbReference>
<name>A0A5Q0CGT4_9HYPH</name>
<proteinExistence type="predicted"/>
<dbReference type="AlphaFoldDB" id="A0A5Q0CGT4"/>
<evidence type="ECO:0000313" key="3">
    <source>
        <dbReference type="EMBL" id="QFY63179.1"/>
    </source>
</evidence>
<keyword evidence="2" id="KW-0812">Transmembrane</keyword>
<evidence type="ECO:0000256" key="2">
    <source>
        <dbReference type="SAM" id="Phobius"/>
    </source>
</evidence>
<sequence length="102" mass="11272">MVDNNLRKPPAENASAPRHGENDNLPADGGAVKQLRIDADGRVREFILSPSDEEDVMALITELSDRADADRHAYREDLVDWRVSVAILAVAGTLAWLAFLYI</sequence>
<organism evidence="3 4">
    <name type="scientific">Rhizobium grahamii</name>
    <dbReference type="NCBI Taxonomy" id="1120045"/>
    <lineage>
        <taxon>Bacteria</taxon>
        <taxon>Pseudomonadati</taxon>
        <taxon>Pseudomonadota</taxon>
        <taxon>Alphaproteobacteria</taxon>
        <taxon>Hyphomicrobiales</taxon>
        <taxon>Rhizobiaceae</taxon>
        <taxon>Rhizobium/Agrobacterium group</taxon>
        <taxon>Rhizobium</taxon>
    </lineage>
</organism>
<evidence type="ECO:0000256" key="1">
    <source>
        <dbReference type="SAM" id="MobiDB-lite"/>
    </source>
</evidence>
<dbReference type="KEGG" id="rgr:FZ934_23035"/>
<dbReference type="Proteomes" id="UP000326881">
    <property type="component" value="Plasmid unnamed"/>
</dbReference>
<feature type="compositionally biased region" description="Basic and acidic residues" evidence="1">
    <location>
        <begin position="1"/>
        <end position="10"/>
    </location>
</feature>
<feature type="region of interest" description="Disordered" evidence="1">
    <location>
        <begin position="1"/>
        <end position="31"/>
    </location>
</feature>
<accession>A0A5Q0CGT4</accession>
<keyword evidence="4" id="KW-1185">Reference proteome</keyword>
<keyword evidence="2" id="KW-0472">Membrane</keyword>
<keyword evidence="2" id="KW-1133">Transmembrane helix</keyword>
<protein>
    <submittedName>
        <fullName evidence="3">Uncharacterized protein</fullName>
    </submittedName>
</protein>